<sequence length="120" mass="13765">MCMNIASDSDKQKDLEAQLAKHHEESEAAIAAKRNDKEIASRDPSKDVYAFDLQQCLPTPDIQTSIAFYKRQLWTYNLTLHRCNDPQAFCFMWHEGLAARGGNQIASRLFKHIKEIPLTQ</sequence>
<accession>A0A9P0LMD3</accession>
<proteinExistence type="predicted"/>
<evidence type="ECO:0000256" key="1">
    <source>
        <dbReference type="SAM" id="MobiDB-lite"/>
    </source>
</evidence>
<dbReference type="PANTHER" id="PTHR10773">
    <property type="entry name" value="DNA-DIRECTED RNA POLYMERASES I, II, AND III SUBUNIT RPABC2"/>
    <property type="match status" value="1"/>
</dbReference>
<evidence type="ECO:0000313" key="2">
    <source>
        <dbReference type="EMBL" id="CAH1998230.1"/>
    </source>
</evidence>
<feature type="compositionally biased region" description="Basic and acidic residues" evidence="1">
    <location>
        <begin position="33"/>
        <end position="43"/>
    </location>
</feature>
<feature type="region of interest" description="Disordered" evidence="1">
    <location>
        <begin position="1"/>
        <end position="43"/>
    </location>
</feature>
<feature type="compositionally biased region" description="Basic and acidic residues" evidence="1">
    <location>
        <begin position="8"/>
        <end position="26"/>
    </location>
</feature>
<gene>
    <name evidence="2" type="ORF">ACAOBT_LOCUS24239</name>
</gene>
<comment type="caution">
    <text evidence="2">The sequence shown here is derived from an EMBL/GenBank/DDBJ whole genome shotgun (WGS) entry which is preliminary data.</text>
</comment>
<name>A0A9P0LMD3_ACAOB</name>
<protein>
    <submittedName>
        <fullName evidence="2">Uncharacterized protein</fullName>
    </submittedName>
</protein>
<evidence type="ECO:0000313" key="3">
    <source>
        <dbReference type="Proteomes" id="UP001152888"/>
    </source>
</evidence>
<dbReference type="PANTHER" id="PTHR10773:SF19">
    <property type="match status" value="1"/>
</dbReference>
<dbReference type="Proteomes" id="UP001152888">
    <property type="component" value="Unassembled WGS sequence"/>
</dbReference>
<organism evidence="2 3">
    <name type="scientific">Acanthoscelides obtectus</name>
    <name type="common">Bean weevil</name>
    <name type="synonym">Bruchus obtectus</name>
    <dbReference type="NCBI Taxonomy" id="200917"/>
    <lineage>
        <taxon>Eukaryota</taxon>
        <taxon>Metazoa</taxon>
        <taxon>Ecdysozoa</taxon>
        <taxon>Arthropoda</taxon>
        <taxon>Hexapoda</taxon>
        <taxon>Insecta</taxon>
        <taxon>Pterygota</taxon>
        <taxon>Neoptera</taxon>
        <taxon>Endopterygota</taxon>
        <taxon>Coleoptera</taxon>
        <taxon>Polyphaga</taxon>
        <taxon>Cucujiformia</taxon>
        <taxon>Chrysomeloidea</taxon>
        <taxon>Chrysomelidae</taxon>
        <taxon>Bruchinae</taxon>
        <taxon>Bruchini</taxon>
        <taxon>Acanthoscelides</taxon>
    </lineage>
</organism>
<dbReference type="EMBL" id="CAKOFQ010007319">
    <property type="protein sequence ID" value="CAH1998230.1"/>
    <property type="molecule type" value="Genomic_DNA"/>
</dbReference>
<dbReference type="AlphaFoldDB" id="A0A9P0LMD3"/>
<reference evidence="2" key="1">
    <citation type="submission" date="2022-03" db="EMBL/GenBank/DDBJ databases">
        <authorList>
            <person name="Sayadi A."/>
        </authorList>
    </citation>
    <scope>NUCLEOTIDE SEQUENCE</scope>
</reference>
<dbReference type="OrthoDB" id="10249111at2759"/>
<keyword evidence="3" id="KW-1185">Reference proteome</keyword>